<comment type="pathway">
    <text evidence="5">Quinol/quinone metabolism; menaquinone biosynthesis; menaquinol from 1,4-dihydroxy-2-naphthoate: step 2/2.</text>
</comment>
<evidence type="ECO:0000256" key="3">
    <source>
        <dbReference type="ARBA" id="ARBA00022679"/>
    </source>
</evidence>
<dbReference type="SUPFAM" id="SSF53335">
    <property type="entry name" value="S-adenosyl-L-methionine-dependent methyltransferases"/>
    <property type="match status" value="1"/>
</dbReference>
<dbReference type="EMBL" id="SMFV01000003">
    <property type="protein sequence ID" value="TCK04617.1"/>
    <property type="molecule type" value="Genomic_DNA"/>
</dbReference>
<dbReference type="GO" id="GO:0009234">
    <property type="term" value="P:menaquinone biosynthetic process"/>
    <property type="evidence" value="ECO:0007669"/>
    <property type="project" value="UniProtKB-UniRule"/>
</dbReference>
<dbReference type="Pfam" id="PF01209">
    <property type="entry name" value="Ubie_methyltran"/>
    <property type="match status" value="1"/>
</dbReference>
<comment type="function">
    <text evidence="5">Methyltransferase required for the conversion of demethylmenaquinol (DMKH2) to menaquinol (MKH2).</text>
</comment>
<dbReference type="PROSITE" id="PS51608">
    <property type="entry name" value="SAM_MT_UBIE"/>
    <property type="match status" value="1"/>
</dbReference>
<dbReference type="InterPro" id="IPR023576">
    <property type="entry name" value="UbiE/COQ5_MeTrFase_CS"/>
</dbReference>
<evidence type="ECO:0000313" key="6">
    <source>
        <dbReference type="EMBL" id="TCK04617.1"/>
    </source>
</evidence>
<evidence type="ECO:0000256" key="1">
    <source>
        <dbReference type="ARBA" id="ARBA00022428"/>
    </source>
</evidence>
<dbReference type="Gene3D" id="3.40.50.150">
    <property type="entry name" value="Vaccinia Virus protein VP39"/>
    <property type="match status" value="1"/>
</dbReference>
<dbReference type="GO" id="GO:0043770">
    <property type="term" value="F:demethylmenaquinone methyltransferase activity"/>
    <property type="evidence" value="ECO:0007669"/>
    <property type="project" value="UniProtKB-UniRule"/>
</dbReference>
<organism evidence="6 7">
    <name type="scientific">Phorcysia thermohydrogeniphila</name>
    <dbReference type="NCBI Taxonomy" id="936138"/>
    <lineage>
        <taxon>Bacteria</taxon>
        <taxon>Pseudomonadati</taxon>
        <taxon>Aquificota</taxon>
        <taxon>Aquificia</taxon>
        <taxon>Desulfurobacteriales</taxon>
        <taxon>Desulfurobacteriaceae</taxon>
        <taxon>Phorcysia</taxon>
    </lineage>
</organism>
<feature type="binding site" evidence="5">
    <location>
        <position position="73"/>
    </location>
    <ligand>
        <name>S-adenosyl-L-methionine</name>
        <dbReference type="ChEBI" id="CHEBI:59789"/>
    </ligand>
</feature>
<dbReference type="PROSITE" id="PS01184">
    <property type="entry name" value="UBIE_2"/>
    <property type="match status" value="1"/>
</dbReference>
<dbReference type="InterPro" id="IPR004033">
    <property type="entry name" value="UbiE/COQ5_MeTrFase"/>
</dbReference>
<dbReference type="UniPathway" id="UPA00079">
    <property type="reaction ID" value="UER00169"/>
</dbReference>
<dbReference type="EC" id="2.1.1.163" evidence="5"/>
<sequence length="221" mass="24882">MGKKQPVGVEIFDKIADRYDSISKTLSLGIISRWQRELIKGLENLGVTLDLACGTGEIAALVKEKAKTVIGLDYSLSMLKVARRKLPELPFVRGDALNLPFKDSSFDTVLVSLSLRHFGNTEKALAEIRRVLKRGGTVRILEVSIPQNPVLRKTFVGFLKYVLLPMGKIRSKEDVTHHLFETIVNFPHYEELIKLALKKGFREGHFKPLFFGMATVYELLG</sequence>
<proteinExistence type="inferred from homology"/>
<evidence type="ECO:0000256" key="2">
    <source>
        <dbReference type="ARBA" id="ARBA00022603"/>
    </source>
</evidence>
<dbReference type="OrthoDB" id="13021at2"/>
<dbReference type="GO" id="GO:0032259">
    <property type="term" value="P:methylation"/>
    <property type="evidence" value="ECO:0007669"/>
    <property type="project" value="UniProtKB-KW"/>
</dbReference>
<dbReference type="PANTHER" id="PTHR43591:SF24">
    <property type="entry name" value="2-METHOXY-6-POLYPRENYL-1,4-BENZOQUINOL METHYLASE, MITOCHONDRIAL"/>
    <property type="match status" value="1"/>
</dbReference>
<feature type="binding site" evidence="5">
    <location>
        <begin position="95"/>
        <end position="96"/>
    </location>
    <ligand>
        <name>S-adenosyl-L-methionine</name>
        <dbReference type="ChEBI" id="CHEBI:59789"/>
    </ligand>
</feature>
<dbReference type="InterPro" id="IPR029063">
    <property type="entry name" value="SAM-dependent_MTases_sf"/>
</dbReference>
<keyword evidence="2 5" id="KW-0489">Methyltransferase</keyword>
<comment type="caution">
    <text evidence="6">The sequence shown here is derived from an EMBL/GenBank/DDBJ whole genome shotgun (WGS) entry which is preliminary data.</text>
</comment>
<keyword evidence="4 5" id="KW-0949">S-adenosyl-L-methionine</keyword>
<keyword evidence="7" id="KW-1185">Reference proteome</keyword>
<reference evidence="6 7" key="1">
    <citation type="submission" date="2019-03" db="EMBL/GenBank/DDBJ databases">
        <title>Genomic Encyclopedia of Archaeal and Bacterial Type Strains, Phase II (KMG-II): from individual species to whole genera.</title>
        <authorList>
            <person name="Goeker M."/>
        </authorList>
    </citation>
    <scope>NUCLEOTIDE SEQUENCE [LARGE SCALE GENOMIC DNA]</scope>
    <source>
        <strain evidence="6 7">DSM 24425</strain>
    </source>
</reference>
<accession>A0A4R1G8Z8</accession>
<dbReference type="AlphaFoldDB" id="A0A4R1G8Z8"/>
<keyword evidence="3 5" id="KW-0808">Transferase</keyword>
<protein>
    <recommendedName>
        <fullName evidence="5">Demethylmenaquinone methyltransferase</fullName>
        <ecNumber evidence="5">2.1.1.163</ecNumber>
    </recommendedName>
</protein>
<feature type="binding site" evidence="5">
    <location>
        <position position="55"/>
    </location>
    <ligand>
        <name>S-adenosyl-L-methionine</name>
        <dbReference type="ChEBI" id="CHEBI:59789"/>
    </ligand>
</feature>
<evidence type="ECO:0000256" key="4">
    <source>
        <dbReference type="ARBA" id="ARBA00022691"/>
    </source>
</evidence>
<evidence type="ECO:0000256" key="5">
    <source>
        <dbReference type="HAMAP-Rule" id="MF_01813"/>
    </source>
</evidence>
<comment type="catalytic activity">
    <reaction evidence="5">
        <text>a 2-demethylmenaquinol + S-adenosyl-L-methionine = a menaquinol + S-adenosyl-L-homocysteine + H(+)</text>
        <dbReference type="Rhea" id="RHEA:42640"/>
        <dbReference type="Rhea" id="RHEA-COMP:9539"/>
        <dbReference type="Rhea" id="RHEA-COMP:9563"/>
        <dbReference type="ChEBI" id="CHEBI:15378"/>
        <dbReference type="ChEBI" id="CHEBI:18151"/>
        <dbReference type="ChEBI" id="CHEBI:55437"/>
        <dbReference type="ChEBI" id="CHEBI:57856"/>
        <dbReference type="ChEBI" id="CHEBI:59789"/>
        <dbReference type="EC" id="2.1.1.163"/>
    </reaction>
</comment>
<dbReference type="CDD" id="cd02440">
    <property type="entry name" value="AdoMet_MTases"/>
    <property type="match status" value="1"/>
</dbReference>
<feature type="binding site" evidence="5">
    <location>
        <position position="112"/>
    </location>
    <ligand>
        <name>S-adenosyl-L-methionine</name>
        <dbReference type="ChEBI" id="CHEBI:59789"/>
    </ligand>
</feature>
<evidence type="ECO:0000313" key="7">
    <source>
        <dbReference type="Proteomes" id="UP000295777"/>
    </source>
</evidence>
<comment type="similarity">
    <text evidence="5">Belongs to the class I-like SAM-binding methyltransferase superfamily. MenG/UbiE family.</text>
</comment>
<dbReference type="RefSeq" id="WP_132526498.1">
    <property type="nucleotide sequence ID" value="NZ_SMFV01000003.1"/>
</dbReference>
<dbReference type="PANTHER" id="PTHR43591">
    <property type="entry name" value="METHYLTRANSFERASE"/>
    <property type="match status" value="1"/>
</dbReference>
<gene>
    <name evidence="5" type="primary">menG</name>
    <name evidence="6" type="ORF">CLV27_1050</name>
</gene>
<name>A0A4R1G8Z8_9BACT</name>
<dbReference type="HAMAP" id="MF_01813">
    <property type="entry name" value="MenG_UbiE_methyltr"/>
    <property type="match status" value="1"/>
</dbReference>
<dbReference type="NCBIfam" id="TIGR01934">
    <property type="entry name" value="MenG_MenH_UbiE"/>
    <property type="match status" value="1"/>
</dbReference>
<keyword evidence="1 5" id="KW-0474">Menaquinone biosynthesis</keyword>
<dbReference type="Proteomes" id="UP000295777">
    <property type="component" value="Unassembled WGS sequence"/>
</dbReference>